<keyword evidence="2 7" id="KW-0808">Transferase</keyword>
<comment type="caution">
    <text evidence="7">The sequence shown here is derived from an EMBL/GenBank/DDBJ whole genome shotgun (WGS) entry which is preliminary data.</text>
</comment>
<evidence type="ECO:0000256" key="5">
    <source>
        <dbReference type="ARBA" id="ARBA00022840"/>
    </source>
</evidence>
<dbReference type="Pfam" id="PF00294">
    <property type="entry name" value="PfkB"/>
    <property type="match status" value="1"/>
</dbReference>
<evidence type="ECO:0000313" key="8">
    <source>
        <dbReference type="Proteomes" id="UP000466345"/>
    </source>
</evidence>
<dbReference type="CDD" id="cd01166">
    <property type="entry name" value="KdgK"/>
    <property type="match status" value="1"/>
</dbReference>
<evidence type="ECO:0000313" key="7">
    <source>
        <dbReference type="EMBL" id="MQY14832.1"/>
    </source>
</evidence>
<proteinExistence type="inferred from homology"/>
<keyword evidence="4 7" id="KW-0418">Kinase</keyword>
<protein>
    <submittedName>
        <fullName evidence="7">2-dehydro-3-deoxygluconokinase</fullName>
        <ecNumber evidence="7">2.7.1.45</ecNumber>
    </submittedName>
</protein>
<dbReference type="GO" id="GO:0005524">
    <property type="term" value="F:ATP binding"/>
    <property type="evidence" value="ECO:0007669"/>
    <property type="project" value="UniProtKB-KW"/>
</dbReference>
<comment type="similarity">
    <text evidence="1">Belongs to the carbohydrate kinase PfkB family.</text>
</comment>
<evidence type="ECO:0000256" key="1">
    <source>
        <dbReference type="ARBA" id="ARBA00010688"/>
    </source>
</evidence>
<evidence type="ECO:0000256" key="2">
    <source>
        <dbReference type="ARBA" id="ARBA00022679"/>
    </source>
</evidence>
<gene>
    <name evidence="7" type="primary">kdgK_2</name>
    <name evidence="7" type="ORF">SRB5_50080</name>
</gene>
<dbReference type="EC" id="2.7.1.45" evidence="7"/>
<dbReference type="InterPro" id="IPR050306">
    <property type="entry name" value="PfkB_Carbo_kinase"/>
</dbReference>
<keyword evidence="5" id="KW-0067">ATP-binding</keyword>
<dbReference type="RefSeq" id="WP_153455682.1">
    <property type="nucleotide sequence ID" value="NZ_WEGJ01000025.1"/>
</dbReference>
<evidence type="ECO:0000259" key="6">
    <source>
        <dbReference type="Pfam" id="PF00294"/>
    </source>
</evidence>
<dbReference type="PANTHER" id="PTHR43085">
    <property type="entry name" value="HEXOKINASE FAMILY MEMBER"/>
    <property type="match status" value="1"/>
</dbReference>
<dbReference type="AlphaFoldDB" id="A0A7K0CP80"/>
<dbReference type="SUPFAM" id="SSF53613">
    <property type="entry name" value="Ribokinase-like"/>
    <property type="match status" value="1"/>
</dbReference>
<evidence type="ECO:0000256" key="4">
    <source>
        <dbReference type="ARBA" id="ARBA00022777"/>
    </source>
</evidence>
<dbReference type="OrthoDB" id="9808601at2"/>
<sequence length="300" mass="30521">MYDAVCLGETMAAFAPTDDGPLSGVAGFTRGLGGAESNVACALAAAGHRTAWVSRLGGDGFGDFVRDAVAAYGVDVSYVVRDPDRPTGVYFRTAAERAHAEGAPAEVAYYRRGSAASALAPGAELPPSRVLHLTGITPALSPTCLALARELTVRRPGRPLVSFDVNHRPALWPAEEAGPVLAELARGADLVFVGADEAAALWGTARPEDIRAALPGPATVVVKQGADGATALTARGVTHVAAHEVDVVAYVGAGDAFAAGYLDATLTGRPAADALRRGHDYAARVLATAADLAPPPGVPA</sequence>
<dbReference type="InterPro" id="IPR029056">
    <property type="entry name" value="Ribokinase-like"/>
</dbReference>
<keyword evidence="3" id="KW-0547">Nucleotide-binding</keyword>
<organism evidence="7 8">
    <name type="scientific">Streptomyces smaragdinus</name>
    <dbReference type="NCBI Taxonomy" id="2585196"/>
    <lineage>
        <taxon>Bacteria</taxon>
        <taxon>Bacillati</taxon>
        <taxon>Actinomycetota</taxon>
        <taxon>Actinomycetes</taxon>
        <taxon>Kitasatosporales</taxon>
        <taxon>Streptomycetaceae</taxon>
        <taxon>Streptomyces</taxon>
    </lineage>
</organism>
<keyword evidence="8" id="KW-1185">Reference proteome</keyword>
<dbReference type="GO" id="GO:0008673">
    <property type="term" value="F:2-dehydro-3-deoxygluconokinase activity"/>
    <property type="evidence" value="ECO:0007669"/>
    <property type="project" value="UniProtKB-EC"/>
</dbReference>
<feature type="domain" description="Carbohydrate kinase PfkB" evidence="6">
    <location>
        <begin position="3"/>
        <end position="286"/>
    </location>
</feature>
<dbReference type="Gene3D" id="3.40.1190.20">
    <property type="match status" value="1"/>
</dbReference>
<accession>A0A7K0CP80</accession>
<dbReference type="Proteomes" id="UP000466345">
    <property type="component" value="Unassembled WGS sequence"/>
</dbReference>
<reference evidence="7 8" key="1">
    <citation type="submission" date="2019-10" db="EMBL/GenBank/DDBJ databases">
        <title>Streptomyces smaragdinus sp. nov. and Streptomyces fabii sp. nov., isolated from the gut of fungus growing-termite Macrotermes natalensis.</title>
        <authorList>
            <person name="Schwitalla J."/>
            <person name="Benndorf R."/>
            <person name="Martin K."/>
            <person name="De Beer W."/>
            <person name="Kaster A.-K."/>
            <person name="Vollmers J."/>
            <person name="Poulsen M."/>
            <person name="Beemelmanns C."/>
        </authorList>
    </citation>
    <scope>NUCLEOTIDE SEQUENCE [LARGE SCALE GENOMIC DNA]</scope>
    <source>
        <strain evidence="7 8">RB5</strain>
    </source>
</reference>
<dbReference type="EMBL" id="WEGJ01000025">
    <property type="protein sequence ID" value="MQY14832.1"/>
    <property type="molecule type" value="Genomic_DNA"/>
</dbReference>
<dbReference type="InterPro" id="IPR011611">
    <property type="entry name" value="PfkB_dom"/>
</dbReference>
<name>A0A7K0CP80_9ACTN</name>
<evidence type="ECO:0000256" key="3">
    <source>
        <dbReference type="ARBA" id="ARBA00022741"/>
    </source>
</evidence>
<dbReference type="PANTHER" id="PTHR43085:SF1">
    <property type="entry name" value="PSEUDOURIDINE KINASE-RELATED"/>
    <property type="match status" value="1"/>
</dbReference>